<protein>
    <submittedName>
        <fullName evidence="3">Uncharacterized protein</fullName>
    </submittedName>
</protein>
<feature type="transmembrane region" description="Helical" evidence="2">
    <location>
        <begin position="63"/>
        <end position="86"/>
    </location>
</feature>
<keyword evidence="2" id="KW-1133">Transmembrane helix</keyword>
<name>A0ABR1VCD7_9PEZI</name>
<evidence type="ECO:0000313" key="3">
    <source>
        <dbReference type="EMBL" id="KAK8068001.1"/>
    </source>
</evidence>
<dbReference type="Proteomes" id="UP001446871">
    <property type="component" value="Unassembled WGS sequence"/>
</dbReference>
<evidence type="ECO:0000256" key="1">
    <source>
        <dbReference type="SAM" id="MobiDB-lite"/>
    </source>
</evidence>
<sequence length="259" mass="27682">MVLLESLRRSPKGGGGGGGHGGSSGGGKGSSSSSNTKGGGVVVVGGGGGGNQHHGDGGSHLPWWAIFLIVYFTIFTLLFTIALIYYCRKERKNQREGKSFRPWHAMWKAFCVASGLWIFIWLFKLLLEVVKKKRGSGSRQSGHNGPVSRAGGGAYTKVDEGDGSHDNTNIAYNSAGLTSWPANIPRVFGGSNSTSKYKSMGYSGATYVPPPPPPLRIITHQSYPLVRRFSSRLSRVTSSKPEPSRSYRVAVPARPRAAS</sequence>
<evidence type="ECO:0000256" key="2">
    <source>
        <dbReference type="SAM" id="Phobius"/>
    </source>
</evidence>
<organism evidence="3 4">
    <name type="scientific">Apiospora saccharicola</name>
    <dbReference type="NCBI Taxonomy" id="335842"/>
    <lineage>
        <taxon>Eukaryota</taxon>
        <taxon>Fungi</taxon>
        <taxon>Dikarya</taxon>
        <taxon>Ascomycota</taxon>
        <taxon>Pezizomycotina</taxon>
        <taxon>Sordariomycetes</taxon>
        <taxon>Xylariomycetidae</taxon>
        <taxon>Amphisphaeriales</taxon>
        <taxon>Apiosporaceae</taxon>
        <taxon>Apiospora</taxon>
    </lineage>
</organism>
<evidence type="ECO:0000313" key="4">
    <source>
        <dbReference type="Proteomes" id="UP001446871"/>
    </source>
</evidence>
<comment type="caution">
    <text evidence="3">The sequence shown here is derived from an EMBL/GenBank/DDBJ whole genome shotgun (WGS) entry which is preliminary data.</text>
</comment>
<keyword evidence="2" id="KW-0812">Transmembrane</keyword>
<reference evidence="3 4" key="1">
    <citation type="submission" date="2023-01" db="EMBL/GenBank/DDBJ databases">
        <title>Analysis of 21 Apiospora genomes using comparative genomics revels a genus with tremendous synthesis potential of carbohydrate active enzymes and secondary metabolites.</title>
        <authorList>
            <person name="Sorensen T."/>
        </authorList>
    </citation>
    <scope>NUCLEOTIDE SEQUENCE [LARGE SCALE GENOMIC DNA]</scope>
    <source>
        <strain evidence="3 4">CBS 83171</strain>
    </source>
</reference>
<feature type="transmembrane region" description="Helical" evidence="2">
    <location>
        <begin position="107"/>
        <end position="127"/>
    </location>
</feature>
<feature type="region of interest" description="Disordered" evidence="1">
    <location>
        <begin position="9"/>
        <end position="35"/>
    </location>
</feature>
<keyword evidence="2" id="KW-0472">Membrane</keyword>
<gene>
    <name evidence="3" type="ORF">PG996_007113</name>
</gene>
<feature type="region of interest" description="Disordered" evidence="1">
    <location>
        <begin position="135"/>
        <end position="160"/>
    </location>
</feature>
<proteinExistence type="predicted"/>
<accession>A0ABR1VCD7</accession>
<feature type="compositionally biased region" description="Low complexity" evidence="1">
    <location>
        <begin position="248"/>
        <end position="259"/>
    </location>
</feature>
<keyword evidence="4" id="KW-1185">Reference proteome</keyword>
<feature type="region of interest" description="Disordered" evidence="1">
    <location>
        <begin position="233"/>
        <end position="259"/>
    </location>
</feature>
<feature type="compositionally biased region" description="Gly residues" evidence="1">
    <location>
        <begin position="12"/>
        <end position="29"/>
    </location>
</feature>
<dbReference type="EMBL" id="JAQQWM010000004">
    <property type="protein sequence ID" value="KAK8068001.1"/>
    <property type="molecule type" value="Genomic_DNA"/>
</dbReference>